<dbReference type="PANTHER" id="PTHR12835:SF5">
    <property type="entry name" value="BIOTIN--PROTEIN LIGASE"/>
    <property type="match status" value="1"/>
</dbReference>
<protein>
    <submittedName>
        <fullName evidence="5 6">Biotin--protein ligase</fullName>
    </submittedName>
</protein>
<dbReference type="KEGG" id="osn:115232587"/>
<keyword evidence="2 5" id="KW-0436">Ligase</keyword>
<evidence type="ECO:0000313" key="5">
    <source>
        <dbReference type="RefSeq" id="XP_029658411.1"/>
    </source>
</evidence>
<dbReference type="RefSeq" id="XP_029658411.1">
    <property type="nucleotide sequence ID" value="XM_029802551.2"/>
</dbReference>
<dbReference type="RefSeq" id="XP_036368095.1">
    <property type="nucleotide sequence ID" value="XM_036512202.1"/>
</dbReference>
<dbReference type="SUPFAM" id="SSF55681">
    <property type="entry name" value="Class II aaRS and biotin synthetases"/>
    <property type="match status" value="1"/>
</dbReference>
<name>A0A6P7UBX2_9MOLL</name>
<evidence type="ECO:0000313" key="6">
    <source>
        <dbReference type="RefSeq" id="XP_036368095.1"/>
    </source>
</evidence>
<reference evidence="5 6" key="1">
    <citation type="submission" date="2025-08" db="UniProtKB">
        <authorList>
            <consortium name="RefSeq"/>
        </authorList>
    </citation>
    <scope>IDENTIFICATION</scope>
</reference>
<dbReference type="InterPro" id="IPR004408">
    <property type="entry name" value="Biotin_CoA_COase_ligase"/>
</dbReference>
<evidence type="ECO:0000259" key="3">
    <source>
        <dbReference type="PROSITE" id="PS51733"/>
    </source>
</evidence>
<dbReference type="PROSITE" id="PS51733">
    <property type="entry name" value="BPL_LPL_CATALYTIC"/>
    <property type="match status" value="1"/>
</dbReference>
<accession>A0A6P7UBX2</accession>
<proteinExistence type="inferred from homology"/>
<gene>
    <name evidence="5 6 7" type="primary">LOC115232587</name>
</gene>
<dbReference type="Pfam" id="PF03099">
    <property type="entry name" value="BPL_LplA_LipB"/>
    <property type="match status" value="1"/>
</dbReference>
<dbReference type="GO" id="GO:0005737">
    <property type="term" value="C:cytoplasm"/>
    <property type="evidence" value="ECO:0007669"/>
    <property type="project" value="TreeGrafter"/>
</dbReference>
<organism evidence="4 5">
    <name type="scientific">Octopus sinensis</name>
    <name type="common">East Asian common octopus</name>
    <dbReference type="NCBI Taxonomy" id="2607531"/>
    <lineage>
        <taxon>Eukaryota</taxon>
        <taxon>Metazoa</taxon>
        <taxon>Spiralia</taxon>
        <taxon>Lophotrochozoa</taxon>
        <taxon>Mollusca</taxon>
        <taxon>Cephalopoda</taxon>
        <taxon>Coleoidea</taxon>
        <taxon>Octopodiformes</taxon>
        <taxon>Octopoda</taxon>
        <taxon>Incirrata</taxon>
        <taxon>Octopodidae</taxon>
        <taxon>Octopus</taxon>
    </lineage>
</organism>
<evidence type="ECO:0000256" key="1">
    <source>
        <dbReference type="ARBA" id="ARBA00009934"/>
    </source>
</evidence>
<feature type="domain" description="BPL/LPL catalytic" evidence="3">
    <location>
        <begin position="326"/>
        <end position="518"/>
    </location>
</feature>
<dbReference type="InterPro" id="IPR045864">
    <property type="entry name" value="aa-tRNA-synth_II/BPL/LPL"/>
</dbReference>
<evidence type="ECO:0000313" key="7">
    <source>
        <dbReference type="RefSeq" id="XP_036368099.1"/>
    </source>
</evidence>
<dbReference type="NCBIfam" id="TIGR00121">
    <property type="entry name" value="birA_ligase"/>
    <property type="match status" value="1"/>
</dbReference>
<evidence type="ECO:0000256" key="2">
    <source>
        <dbReference type="ARBA" id="ARBA00022598"/>
    </source>
</evidence>
<dbReference type="AlphaFoldDB" id="A0A6P7UBX2"/>
<dbReference type="InterPro" id="IPR004143">
    <property type="entry name" value="BPL_LPL_catalytic"/>
</dbReference>
<evidence type="ECO:0000313" key="4">
    <source>
        <dbReference type="Proteomes" id="UP000515154"/>
    </source>
</evidence>
<keyword evidence="4" id="KW-1185">Reference proteome</keyword>
<dbReference type="Gene3D" id="3.30.930.10">
    <property type="entry name" value="Bira Bifunctional Protein, Domain 2"/>
    <property type="match status" value="1"/>
</dbReference>
<comment type="similarity">
    <text evidence="1">Belongs to the biotin--protein ligase family.</text>
</comment>
<sequence length="596" mass="66706">MSDFSLPLDKPSKPPVINIYCSSKETSLDEADKNFEKLKSILCLCLNTDQYVIYHLKPNQLFSDPWEHNTELLIVSSDCNEQEPNNVLSELIQKYLATGGKVLCFGASILHFDFVERKPSAHNSSFTWNFTKMEYQGKVMMVPVISDVSMTSSKLSLVPFNVLGKQENEPKLPLVISMSNSENGILILSQAALDKDPTDFLSSKETFASLQSHNSVRFEVLQDLMSARLGLDSSAPQLPLLTSATLLSAEKNRKKELLHALSCKLHGSNLLIGASVSLQLVESQKDVMHPISAQCLPLIIQEKEDKDVQFQFFTPKEYWENLQTKSLGQLLLYVDVVPTTMPLLYPLITKNYPQAGLVAIAGRQTSGRGRGGNQWISPPGCAMFTLHVCFDASSALGQAPTFLQHFCGLAMVLSVRELPGYEDINIEIKWSNDIVFNNCIKLGGVLVDSYTEEGKLHAFIGAGLNVSNHNPTMCINDLIKLENKMRILNGMDVLPELSKEKIISRTITTFEQIMAKFNSKGPGDFENLLYKYWIHKNINKFSLETENGKNIDVKVCGLDSQGHLSVIEEKEQKQISLNSLQYSMDVKQHLIFKKRT</sequence>
<dbReference type="GO" id="GO:0004077">
    <property type="term" value="F:biotin--[biotin carboxyl-carrier protein] ligase activity"/>
    <property type="evidence" value="ECO:0007669"/>
    <property type="project" value="InterPro"/>
</dbReference>
<dbReference type="RefSeq" id="XP_036368099.1">
    <property type="nucleotide sequence ID" value="XM_036512206.1"/>
</dbReference>
<dbReference type="PANTHER" id="PTHR12835">
    <property type="entry name" value="BIOTIN PROTEIN LIGASE"/>
    <property type="match status" value="1"/>
</dbReference>
<dbReference type="Proteomes" id="UP000515154">
    <property type="component" value="Linkage group LG2"/>
</dbReference>
<dbReference type="CDD" id="cd16442">
    <property type="entry name" value="BPL"/>
    <property type="match status" value="1"/>
</dbReference>